<accession>A0A1V6TNU7</accession>
<sequence>MKDAVISSYLEDLGPLKSAIGNSVLVTASQIALEGRLGPSDLKDQVIATISWQATQMQRVGQLLEHLAQQRLVTDLVDVEIAKQALADHGEHIVEPLVERFMEGDKLRCLENPPAKGHVGVHFDEANSWLVNILAYNWLMYPHDFDLDRVVKEVLRFLA</sequence>
<dbReference type="OrthoDB" id="4367145at2759"/>
<comment type="caution">
    <text evidence="1">The sequence shown here is derived from an EMBL/GenBank/DDBJ whole genome shotgun (WGS) entry which is preliminary data.</text>
</comment>
<proteinExistence type="predicted"/>
<keyword evidence="2" id="KW-1185">Reference proteome</keyword>
<name>A0A1V6TNU7_9EURO</name>
<organism evidence="1 2">
    <name type="scientific">Penicillium flavigenum</name>
    <dbReference type="NCBI Taxonomy" id="254877"/>
    <lineage>
        <taxon>Eukaryota</taxon>
        <taxon>Fungi</taxon>
        <taxon>Dikarya</taxon>
        <taxon>Ascomycota</taxon>
        <taxon>Pezizomycotina</taxon>
        <taxon>Eurotiomycetes</taxon>
        <taxon>Eurotiomycetidae</taxon>
        <taxon>Eurotiales</taxon>
        <taxon>Aspergillaceae</taxon>
        <taxon>Penicillium</taxon>
    </lineage>
</organism>
<dbReference type="STRING" id="254877.A0A1V6TNU7"/>
<evidence type="ECO:0000313" key="1">
    <source>
        <dbReference type="EMBL" id="OQE28037.1"/>
    </source>
</evidence>
<dbReference type="EMBL" id="MLQL01000005">
    <property type="protein sequence ID" value="OQE28037.1"/>
    <property type="molecule type" value="Genomic_DNA"/>
</dbReference>
<gene>
    <name evidence="1" type="ORF">PENFLA_c005G07945</name>
</gene>
<dbReference type="AlphaFoldDB" id="A0A1V6TNU7"/>
<dbReference type="Proteomes" id="UP000191342">
    <property type="component" value="Unassembled WGS sequence"/>
</dbReference>
<reference evidence="2" key="1">
    <citation type="journal article" date="2017" name="Nat. Microbiol.">
        <title>Global analysis of biosynthetic gene clusters reveals vast potential of secondary metabolite production in Penicillium species.</title>
        <authorList>
            <person name="Nielsen J.C."/>
            <person name="Grijseels S."/>
            <person name="Prigent S."/>
            <person name="Ji B."/>
            <person name="Dainat J."/>
            <person name="Nielsen K.F."/>
            <person name="Frisvad J.C."/>
            <person name="Workman M."/>
            <person name="Nielsen J."/>
        </authorList>
    </citation>
    <scope>NUCLEOTIDE SEQUENCE [LARGE SCALE GENOMIC DNA]</scope>
    <source>
        <strain evidence="2">IBT 14082</strain>
    </source>
</reference>
<protein>
    <submittedName>
        <fullName evidence="1">Uncharacterized protein</fullName>
    </submittedName>
</protein>
<evidence type="ECO:0000313" key="2">
    <source>
        <dbReference type="Proteomes" id="UP000191342"/>
    </source>
</evidence>